<dbReference type="Proteomes" id="UP001139104">
    <property type="component" value="Unassembled WGS sequence"/>
</dbReference>
<gene>
    <name evidence="3" type="ORF">K2U94_00110</name>
</gene>
<dbReference type="SUPFAM" id="SSF53335">
    <property type="entry name" value="S-adenosyl-L-methionine-dependent methyltransferases"/>
    <property type="match status" value="1"/>
</dbReference>
<feature type="region of interest" description="Disordered" evidence="1">
    <location>
        <begin position="242"/>
        <end position="262"/>
    </location>
</feature>
<comment type="caution">
    <text evidence="3">The sequence shown here is derived from an EMBL/GenBank/DDBJ whole genome shotgun (WGS) entry which is preliminary data.</text>
</comment>
<sequence length="262" mass="28783">MALDVTDLRSFYGSPLGETARRFVGAILARRWDSVVGLSIAGLGYATPYLEMFHDHPLRLFAMMPAEQGVVNWPASGPSSSALIDDSMLPLPDSCIDRMLLAHALENAEHPHELLSEVWRVLTPGGRLIVVAPNRSGLWARLDTTPFGHGRPYSRGQLLDLMRESLFSPIYWSEALYTPPLQRASWLRFAPAIERVSGRLSLPGAGVIVVEATKQLYRLVGVRRSRRTLSQFAPALAPALTPRPFGLGPPRNAARKQDGAPS</sequence>
<reference evidence="3" key="1">
    <citation type="journal article" date="2022" name="ISME J.">
        <title>Identification of active gaseous-alkane degraders at natural gas seeps.</title>
        <authorList>
            <person name="Farhan Ul Haque M."/>
            <person name="Hernandez M."/>
            <person name="Crombie A.T."/>
            <person name="Murrell J.C."/>
        </authorList>
    </citation>
    <scope>NUCLEOTIDE SEQUENCE</scope>
    <source>
        <strain evidence="3">PC2</strain>
    </source>
</reference>
<dbReference type="InterPro" id="IPR013216">
    <property type="entry name" value="Methyltransf_11"/>
</dbReference>
<proteinExistence type="predicted"/>
<keyword evidence="3" id="KW-0489">Methyltransferase</keyword>
<dbReference type="GO" id="GO:0032259">
    <property type="term" value="P:methylation"/>
    <property type="evidence" value="ECO:0007669"/>
    <property type="project" value="UniProtKB-KW"/>
</dbReference>
<evidence type="ECO:0000256" key="1">
    <source>
        <dbReference type="SAM" id="MobiDB-lite"/>
    </source>
</evidence>
<dbReference type="GO" id="GO:0008168">
    <property type="term" value="F:methyltransferase activity"/>
    <property type="evidence" value="ECO:0007669"/>
    <property type="project" value="UniProtKB-KW"/>
</dbReference>
<protein>
    <submittedName>
        <fullName evidence="3">Methyltransferase domain-containing protein</fullName>
    </submittedName>
</protein>
<feature type="domain" description="Methyltransferase type 11" evidence="2">
    <location>
        <begin position="84"/>
        <end position="130"/>
    </location>
</feature>
<dbReference type="RefSeq" id="WP_243065270.1">
    <property type="nucleotide sequence ID" value="NZ_JAIVFK010000008.1"/>
</dbReference>
<organism evidence="3 4">
    <name type="scientific">Candidatus Rhodoblastus alkanivorans</name>
    <dbReference type="NCBI Taxonomy" id="2954117"/>
    <lineage>
        <taxon>Bacteria</taxon>
        <taxon>Pseudomonadati</taxon>
        <taxon>Pseudomonadota</taxon>
        <taxon>Alphaproteobacteria</taxon>
        <taxon>Hyphomicrobiales</taxon>
        <taxon>Rhodoblastaceae</taxon>
        <taxon>Rhodoblastus</taxon>
    </lineage>
</organism>
<keyword evidence="3" id="KW-0808">Transferase</keyword>
<dbReference type="InterPro" id="IPR029063">
    <property type="entry name" value="SAM-dependent_MTases_sf"/>
</dbReference>
<keyword evidence="4" id="KW-1185">Reference proteome</keyword>
<dbReference type="Gene3D" id="3.40.50.150">
    <property type="entry name" value="Vaccinia Virus protein VP39"/>
    <property type="match status" value="1"/>
</dbReference>
<dbReference type="Pfam" id="PF08241">
    <property type="entry name" value="Methyltransf_11"/>
    <property type="match status" value="1"/>
</dbReference>
<accession>A0ABS9Z0L0</accession>
<evidence type="ECO:0000259" key="2">
    <source>
        <dbReference type="Pfam" id="PF08241"/>
    </source>
</evidence>
<dbReference type="EMBL" id="JAIVFP010000001">
    <property type="protein sequence ID" value="MCI4681189.1"/>
    <property type="molecule type" value="Genomic_DNA"/>
</dbReference>
<evidence type="ECO:0000313" key="4">
    <source>
        <dbReference type="Proteomes" id="UP001139104"/>
    </source>
</evidence>
<evidence type="ECO:0000313" key="3">
    <source>
        <dbReference type="EMBL" id="MCI4681189.1"/>
    </source>
</evidence>
<name>A0ABS9Z0L0_9HYPH</name>